<sequence>MEDKKRKIENPTKLEDNTENLEEEKRQKIEIPSPPKKPLNAYFLFAQDCRPRIKEQNPEIKGSEITKMIGQEWKNLPQEQKDVYKNKQQQLQEIYNKEIAEYLIKYPPTAQVSISDEEDESIETAEDESDQDYQDKVPEIDSDAEKDEYYEYLETDDTDSHDSDSDSDSD</sequence>
<dbReference type="GO" id="GO:0003677">
    <property type="term" value="F:DNA binding"/>
    <property type="evidence" value="ECO:0007669"/>
    <property type="project" value="UniProtKB-UniRule"/>
</dbReference>
<evidence type="ECO:0000313" key="7">
    <source>
        <dbReference type="Proteomes" id="UP001149090"/>
    </source>
</evidence>
<feature type="domain" description="HMG box" evidence="5">
    <location>
        <begin position="35"/>
        <end position="103"/>
    </location>
</feature>
<dbReference type="EMBL" id="JAPDFW010000080">
    <property type="protein sequence ID" value="KAJ5072743.1"/>
    <property type="molecule type" value="Genomic_DNA"/>
</dbReference>
<comment type="caution">
    <text evidence="6">The sequence shown here is derived from an EMBL/GenBank/DDBJ whole genome shotgun (WGS) entry which is preliminary data.</text>
</comment>
<dbReference type="Pfam" id="PF00505">
    <property type="entry name" value="HMG_box"/>
    <property type="match status" value="1"/>
</dbReference>
<dbReference type="Proteomes" id="UP001149090">
    <property type="component" value="Unassembled WGS sequence"/>
</dbReference>
<dbReference type="PANTHER" id="PTHR46040:SF3">
    <property type="entry name" value="HIGH MOBILITY GROUP PROTEIN 2"/>
    <property type="match status" value="1"/>
</dbReference>
<dbReference type="SMART" id="SM00398">
    <property type="entry name" value="HMG"/>
    <property type="match status" value="1"/>
</dbReference>
<dbReference type="PRINTS" id="PR00886">
    <property type="entry name" value="HIGHMOBLTY12"/>
</dbReference>
<feature type="DNA-binding region" description="HMG box" evidence="3">
    <location>
        <begin position="35"/>
        <end position="103"/>
    </location>
</feature>
<dbReference type="AlphaFoldDB" id="A0A9Q0LJW9"/>
<reference evidence="6" key="1">
    <citation type="submission" date="2022-10" db="EMBL/GenBank/DDBJ databases">
        <title>Novel sulphate-reducing endosymbionts in the free-living metamonad Anaeramoeba.</title>
        <authorList>
            <person name="Jerlstrom-Hultqvist J."/>
            <person name="Cepicka I."/>
            <person name="Gallot-Lavallee L."/>
            <person name="Salas-Leiva D."/>
            <person name="Curtis B.A."/>
            <person name="Zahonova K."/>
            <person name="Pipaliya S."/>
            <person name="Dacks J."/>
            <person name="Roger A.J."/>
        </authorList>
    </citation>
    <scope>NUCLEOTIDE SEQUENCE</scope>
    <source>
        <strain evidence="6">BMAN</strain>
    </source>
</reference>
<protein>
    <submittedName>
        <fullName evidence="6">High mobility group protein dsp1</fullName>
    </submittedName>
</protein>
<evidence type="ECO:0000259" key="5">
    <source>
        <dbReference type="PROSITE" id="PS50118"/>
    </source>
</evidence>
<keyword evidence="7" id="KW-1185">Reference proteome</keyword>
<gene>
    <name evidence="6" type="ORF">M0811_09440</name>
</gene>
<feature type="region of interest" description="Disordered" evidence="4">
    <location>
        <begin position="108"/>
        <end position="170"/>
    </location>
</feature>
<keyword evidence="2 3" id="KW-0539">Nucleus</keyword>
<evidence type="ECO:0000256" key="2">
    <source>
        <dbReference type="ARBA" id="ARBA00023242"/>
    </source>
</evidence>
<feature type="compositionally biased region" description="Acidic residues" evidence="4">
    <location>
        <begin position="115"/>
        <end position="132"/>
    </location>
</feature>
<dbReference type="CDD" id="cd00084">
    <property type="entry name" value="HMG-box_SF"/>
    <property type="match status" value="1"/>
</dbReference>
<keyword evidence="1 3" id="KW-0238">DNA-binding</keyword>
<dbReference type="Gene3D" id="1.10.30.10">
    <property type="entry name" value="High mobility group box domain"/>
    <property type="match status" value="1"/>
</dbReference>
<evidence type="ECO:0000256" key="4">
    <source>
        <dbReference type="SAM" id="MobiDB-lite"/>
    </source>
</evidence>
<dbReference type="GO" id="GO:0005634">
    <property type="term" value="C:nucleus"/>
    <property type="evidence" value="ECO:0007669"/>
    <property type="project" value="UniProtKB-UniRule"/>
</dbReference>
<dbReference type="PROSITE" id="PS50118">
    <property type="entry name" value="HMG_BOX_2"/>
    <property type="match status" value="1"/>
</dbReference>
<feature type="region of interest" description="Disordered" evidence="4">
    <location>
        <begin position="1"/>
        <end position="37"/>
    </location>
</feature>
<feature type="compositionally biased region" description="Acidic residues" evidence="4">
    <location>
        <begin position="140"/>
        <end position="157"/>
    </location>
</feature>
<name>A0A9Q0LJW9_ANAIG</name>
<evidence type="ECO:0000256" key="1">
    <source>
        <dbReference type="ARBA" id="ARBA00023125"/>
    </source>
</evidence>
<dbReference type="OrthoDB" id="1919336at2759"/>
<dbReference type="InterPro" id="IPR036910">
    <property type="entry name" value="HMG_box_dom_sf"/>
</dbReference>
<dbReference type="InterPro" id="IPR009071">
    <property type="entry name" value="HMG_box_dom"/>
</dbReference>
<dbReference type="InterPro" id="IPR051965">
    <property type="entry name" value="ChromReg_NeuronalGeneExpr"/>
</dbReference>
<dbReference type="OMA" id="QRIYEMS"/>
<proteinExistence type="predicted"/>
<dbReference type="GO" id="GO:0010468">
    <property type="term" value="P:regulation of gene expression"/>
    <property type="evidence" value="ECO:0007669"/>
    <property type="project" value="TreeGrafter"/>
</dbReference>
<accession>A0A9Q0LJW9</accession>
<dbReference type="SUPFAM" id="SSF47095">
    <property type="entry name" value="HMG-box"/>
    <property type="match status" value="1"/>
</dbReference>
<evidence type="ECO:0000313" key="6">
    <source>
        <dbReference type="EMBL" id="KAJ5072743.1"/>
    </source>
</evidence>
<evidence type="ECO:0000256" key="3">
    <source>
        <dbReference type="PROSITE-ProRule" id="PRU00267"/>
    </source>
</evidence>
<organism evidence="6 7">
    <name type="scientific">Anaeramoeba ignava</name>
    <name type="common">Anaerobic marine amoeba</name>
    <dbReference type="NCBI Taxonomy" id="1746090"/>
    <lineage>
        <taxon>Eukaryota</taxon>
        <taxon>Metamonada</taxon>
        <taxon>Anaeramoebidae</taxon>
        <taxon>Anaeramoeba</taxon>
    </lineage>
</organism>
<feature type="compositionally biased region" description="Basic and acidic residues" evidence="4">
    <location>
        <begin position="1"/>
        <end position="16"/>
    </location>
</feature>
<dbReference type="PANTHER" id="PTHR46040">
    <property type="entry name" value="HIGH MOBILITY GROUP PROTEIN 2"/>
    <property type="match status" value="1"/>
</dbReference>